<organism evidence="1 2">
    <name type="scientific">Saguinus oedipus</name>
    <name type="common">Cotton-top tamarin</name>
    <name type="synonym">Oedipomidas oedipus</name>
    <dbReference type="NCBI Taxonomy" id="9490"/>
    <lineage>
        <taxon>Eukaryota</taxon>
        <taxon>Metazoa</taxon>
        <taxon>Chordata</taxon>
        <taxon>Craniata</taxon>
        <taxon>Vertebrata</taxon>
        <taxon>Euteleostomi</taxon>
        <taxon>Mammalia</taxon>
        <taxon>Eutheria</taxon>
        <taxon>Euarchontoglires</taxon>
        <taxon>Primates</taxon>
        <taxon>Haplorrhini</taxon>
        <taxon>Platyrrhini</taxon>
        <taxon>Cebidae</taxon>
        <taxon>Callitrichinae</taxon>
        <taxon>Saguinus</taxon>
    </lineage>
</organism>
<reference evidence="1 2" key="1">
    <citation type="submission" date="2023-05" db="EMBL/GenBank/DDBJ databases">
        <title>B98-5 Cell Line De Novo Hybrid Assembly: An Optical Mapping Approach.</title>
        <authorList>
            <person name="Kananen K."/>
            <person name="Auerbach J.A."/>
            <person name="Kautto E."/>
            <person name="Blachly J.S."/>
        </authorList>
    </citation>
    <scope>NUCLEOTIDE SEQUENCE [LARGE SCALE GENOMIC DNA]</scope>
    <source>
        <strain evidence="1">B95-8</strain>
        <tissue evidence="1">Cell line</tissue>
    </source>
</reference>
<dbReference type="Proteomes" id="UP001266305">
    <property type="component" value="Unassembled WGS sequence"/>
</dbReference>
<proteinExistence type="predicted"/>
<keyword evidence="2" id="KW-1185">Reference proteome</keyword>
<gene>
    <name evidence="1" type="ORF">P7K49_009928</name>
</gene>
<protein>
    <submittedName>
        <fullName evidence="1">Uncharacterized protein</fullName>
    </submittedName>
</protein>
<dbReference type="EMBL" id="JASSZA010000005">
    <property type="protein sequence ID" value="KAK2110182.1"/>
    <property type="molecule type" value="Genomic_DNA"/>
</dbReference>
<comment type="caution">
    <text evidence="1">The sequence shown here is derived from an EMBL/GenBank/DDBJ whole genome shotgun (WGS) entry which is preliminary data.</text>
</comment>
<sequence length="137" mass="15363">MLIHSEDLIGYKYHICIPKEKNYCATAIEGKVGAFDCFRNPSTGSAMLAEDHGAANTQNYRLCLAEDRGDFIASWAFHIHEVGTGALHQGFLLAFPLLLFRRGMKEILCERHVLKKKISIQYLQAVIGVILGAKYSY</sequence>
<name>A0ABQ9VPK4_SAGOE</name>
<evidence type="ECO:0000313" key="2">
    <source>
        <dbReference type="Proteomes" id="UP001266305"/>
    </source>
</evidence>
<evidence type="ECO:0000313" key="1">
    <source>
        <dbReference type="EMBL" id="KAK2110182.1"/>
    </source>
</evidence>
<accession>A0ABQ9VPK4</accession>